<dbReference type="AlphaFoldDB" id="R7S2U3"/>
<dbReference type="eggNOG" id="ENOG502RC7R">
    <property type="taxonomic scope" value="Eukaryota"/>
</dbReference>
<dbReference type="HOGENOM" id="CLU_1349512_0_0_1"/>
<dbReference type="Proteomes" id="UP000054196">
    <property type="component" value="Unassembled WGS sequence"/>
</dbReference>
<dbReference type="GeneID" id="18881622"/>
<proteinExistence type="predicted"/>
<sequence>MLPTNAAHPYFPDMKVTSPEAAKPVLPKPDFVKYPWCKYLLSPYTDKESRSREEVLLLAETFQPLTELPVMFDPLSEEGLQYFPPTFFFGWRVDDAKTREIAHGLDLVWYWDDNGMGSSWKSKKDVRDHDVVDDDCTLTEVQEYLRNVFTLEVTYGTSDRDDPFQIVWSLHNNWTPWHERSTDESVAELQAELGFDEPPKWYLSNSV</sequence>
<accession>R7S2U3</accession>
<keyword evidence="2" id="KW-1185">Reference proteome</keyword>
<protein>
    <submittedName>
        <fullName evidence="1">Uncharacterized protein</fullName>
    </submittedName>
</protein>
<evidence type="ECO:0000313" key="1">
    <source>
        <dbReference type="EMBL" id="EIN04700.1"/>
    </source>
</evidence>
<evidence type="ECO:0000313" key="2">
    <source>
        <dbReference type="Proteomes" id="UP000054196"/>
    </source>
</evidence>
<dbReference type="KEGG" id="psq:PUNSTDRAFT_146347"/>
<dbReference type="EMBL" id="JH687553">
    <property type="protein sequence ID" value="EIN04700.1"/>
    <property type="molecule type" value="Genomic_DNA"/>
</dbReference>
<name>R7S2U3_PUNST</name>
<dbReference type="RefSeq" id="XP_007388093.1">
    <property type="nucleotide sequence ID" value="XM_007388031.1"/>
</dbReference>
<organism evidence="1 2">
    <name type="scientific">Punctularia strigosozonata (strain HHB-11173)</name>
    <name type="common">White-rot fungus</name>
    <dbReference type="NCBI Taxonomy" id="741275"/>
    <lineage>
        <taxon>Eukaryota</taxon>
        <taxon>Fungi</taxon>
        <taxon>Dikarya</taxon>
        <taxon>Basidiomycota</taxon>
        <taxon>Agaricomycotina</taxon>
        <taxon>Agaricomycetes</taxon>
        <taxon>Corticiales</taxon>
        <taxon>Punctulariaceae</taxon>
        <taxon>Punctularia</taxon>
    </lineage>
</organism>
<reference evidence="2" key="1">
    <citation type="journal article" date="2012" name="Science">
        <title>The Paleozoic origin of enzymatic lignin decomposition reconstructed from 31 fungal genomes.</title>
        <authorList>
            <person name="Floudas D."/>
            <person name="Binder M."/>
            <person name="Riley R."/>
            <person name="Barry K."/>
            <person name="Blanchette R.A."/>
            <person name="Henrissat B."/>
            <person name="Martinez A.T."/>
            <person name="Otillar R."/>
            <person name="Spatafora J.W."/>
            <person name="Yadav J.S."/>
            <person name="Aerts A."/>
            <person name="Benoit I."/>
            <person name="Boyd A."/>
            <person name="Carlson A."/>
            <person name="Copeland A."/>
            <person name="Coutinho P.M."/>
            <person name="de Vries R.P."/>
            <person name="Ferreira P."/>
            <person name="Findley K."/>
            <person name="Foster B."/>
            <person name="Gaskell J."/>
            <person name="Glotzer D."/>
            <person name="Gorecki P."/>
            <person name="Heitman J."/>
            <person name="Hesse C."/>
            <person name="Hori C."/>
            <person name="Igarashi K."/>
            <person name="Jurgens J.A."/>
            <person name="Kallen N."/>
            <person name="Kersten P."/>
            <person name="Kohler A."/>
            <person name="Kuees U."/>
            <person name="Kumar T.K.A."/>
            <person name="Kuo A."/>
            <person name="LaButti K."/>
            <person name="Larrondo L.F."/>
            <person name="Lindquist E."/>
            <person name="Ling A."/>
            <person name="Lombard V."/>
            <person name="Lucas S."/>
            <person name="Lundell T."/>
            <person name="Martin R."/>
            <person name="McLaughlin D.J."/>
            <person name="Morgenstern I."/>
            <person name="Morin E."/>
            <person name="Murat C."/>
            <person name="Nagy L.G."/>
            <person name="Nolan M."/>
            <person name="Ohm R.A."/>
            <person name="Patyshakuliyeva A."/>
            <person name="Rokas A."/>
            <person name="Ruiz-Duenas F.J."/>
            <person name="Sabat G."/>
            <person name="Salamov A."/>
            <person name="Samejima M."/>
            <person name="Schmutz J."/>
            <person name="Slot J.C."/>
            <person name="St John F."/>
            <person name="Stenlid J."/>
            <person name="Sun H."/>
            <person name="Sun S."/>
            <person name="Syed K."/>
            <person name="Tsang A."/>
            <person name="Wiebenga A."/>
            <person name="Young D."/>
            <person name="Pisabarro A."/>
            <person name="Eastwood D.C."/>
            <person name="Martin F."/>
            <person name="Cullen D."/>
            <person name="Grigoriev I.V."/>
            <person name="Hibbett D.S."/>
        </authorList>
    </citation>
    <scope>NUCLEOTIDE SEQUENCE [LARGE SCALE GENOMIC DNA]</scope>
    <source>
        <strain evidence="2">HHB-11173 SS5</strain>
    </source>
</reference>
<gene>
    <name evidence="1" type="ORF">PUNSTDRAFT_146347</name>
</gene>